<evidence type="ECO:0000313" key="1">
    <source>
        <dbReference type="EMBL" id="QEM08245.1"/>
    </source>
</evidence>
<dbReference type="RefSeq" id="WP_112657247.1">
    <property type="nucleotide sequence ID" value="NZ_CP043451.1"/>
</dbReference>
<dbReference type="Proteomes" id="UP000663940">
    <property type="component" value="Chromosome"/>
</dbReference>
<protein>
    <submittedName>
        <fullName evidence="1">Uncharacterized protein</fullName>
    </submittedName>
</protein>
<dbReference type="Proteomes" id="UP000250557">
    <property type="component" value="Chromosome"/>
</dbReference>
<accession>A0AAE6JMI7</accession>
<reference evidence="1 3" key="1">
    <citation type="submission" date="2019-08" db="EMBL/GenBank/DDBJ databases">
        <title>Comparative genome analysis confer to the adaptation heavy metal polluted environment.</title>
        <authorList>
            <person name="Li Y."/>
        </authorList>
    </citation>
    <scope>NUCLEOTIDE SEQUENCE [LARGE SCALE GENOMIC DNA]</scope>
    <source>
        <strain evidence="1 3">P2</strain>
    </source>
</reference>
<reference evidence="2 4" key="2">
    <citation type="submission" date="2021-03" db="EMBL/GenBank/DDBJ databases">
        <title>Mucilaginibacter strains isolated from gold and copper mining confer multi heavy-metal resistance.</title>
        <authorList>
            <person name="Li Y."/>
        </authorList>
    </citation>
    <scope>NUCLEOTIDE SEQUENCE [LARGE SCALE GENOMIC DNA]</scope>
    <source>
        <strain evidence="2 4">P2-4</strain>
    </source>
</reference>
<evidence type="ECO:0000313" key="3">
    <source>
        <dbReference type="Proteomes" id="UP000250557"/>
    </source>
</evidence>
<evidence type="ECO:0000313" key="2">
    <source>
        <dbReference type="EMBL" id="QTE53654.1"/>
    </source>
</evidence>
<organism evidence="1 3">
    <name type="scientific">Mucilaginibacter rubeus</name>
    <dbReference type="NCBI Taxonomy" id="2027860"/>
    <lineage>
        <taxon>Bacteria</taxon>
        <taxon>Pseudomonadati</taxon>
        <taxon>Bacteroidota</taxon>
        <taxon>Sphingobacteriia</taxon>
        <taxon>Sphingobacteriales</taxon>
        <taxon>Sphingobacteriaceae</taxon>
        <taxon>Mucilaginibacter</taxon>
    </lineage>
</organism>
<proteinExistence type="predicted"/>
<sequence>MIKARAHVKHFIVLNQHVYRL</sequence>
<keyword evidence="4" id="KW-1185">Reference proteome</keyword>
<dbReference type="EMBL" id="CP043451">
    <property type="protein sequence ID" value="QEM08245.1"/>
    <property type="molecule type" value="Genomic_DNA"/>
</dbReference>
<name>A0AAE6JMI7_9SPHI</name>
<gene>
    <name evidence="1" type="ORF">DIU31_010670</name>
    <name evidence="2" type="ORF">J3L21_16950</name>
</gene>
<evidence type="ECO:0000313" key="4">
    <source>
        <dbReference type="Proteomes" id="UP000663940"/>
    </source>
</evidence>
<dbReference type="AlphaFoldDB" id="A0AAE6JMI7"/>
<dbReference type="EMBL" id="CP071880">
    <property type="protein sequence ID" value="QTE53654.1"/>
    <property type="molecule type" value="Genomic_DNA"/>
</dbReference>